<evidence type="ECO:0000256" key="6">
    <source>
        <dbReference type="SAM" id="SignalP"/>
    </source>
</evidence>
<dbReference type="Proteomes" id="UP000030980">
    <property type="component" value="Unassembled WGS sequence"/>
</dbReference>
<feature type="signal peptide" evidence="6">
    <location>
        <begin position="1"/>
        <end position="23"/>
    </location>
</feature>
<feature type="region of interest" description="Disordered" evidence="5">
    <location>
        <begin position="312"/>
        <end position="331"/>
    </location>
</feature>
<sequence>MNIPFVKLSAAIAVGLLSLNATAADVRFPVDMPKPKEGQLVHVPPTMDDLEKSQLHPELKRVIRRGHDLFMNTQQLRGKNVFNNMNCSSCHMGEGRLPFAGPVWPAAVTLPDFRPKNNHVNNLEERIAGCFSYSMNGTPPAYGSDDMLALSAYHQWLAKGVEMYPSAPIYGRGYPKLNDPQQKPDYKRGKQVYEAKCSLCHSNDGSGLVQNGKVVFPAVWGDNSYNWGAGIARTFTLAAFVKHNMPLGQRGTLSDQEAWDVAYYIDTQERPQDPRYTGNVKETRAKYDATFHKATNYGLTVNGKLLGDHDNTGSKPFLKPEALKPRTFTAE</sequence>
<dbReference type="SUPFAM" id="SSF46626">
    <property type="entry name" value="Cytochrome c"/>
    <property type="match status" value="2"/>
</dbReference>
<dbReference type="AlphaFoldDB" id="A0A0B2D767"/>
<evidence type="ECO:0000313" key="11">
    <source>
        <dbReference type="Proteomes" id="UP000186079"/>
    </source>
</evidence>
<dbReference type="GO" id="GO:0020037">
    <property type="term" value="F:heme binding"/>
    <property type="evidence" value="ECO:0007669"/>
    <property type="project" value="InterPro"/>
</dbReference>
<organism evidence="8 10">
    <name type="scientific">Pseudomonas flexibilis</name>
    <dbReference type="NCBI Taxonomy" id="706570"/>
    <lineage>
        <taxon>Bacteria</taxon>
        <taxon>Pseudomonadati</taxon>
        <taxon>Pseudomonadota</taxon>
        <taxon>Gammaproteobacteria</taxon>
        <taxon>Pseudomonadales</taxon>
        <taxon>Pseudomonadaceae</taxon>
        <taxon>Pseudomonas</taxon>
    </lineage>
</organism>
<dbReference type="PATRIC" id="fig|706570.3.peg.2506"/>
<feature type="domain" description="Cytochrome c" evidence="7">
    <location>
        <begin position="184"/>
        <end position="269"/>
    </location>
</feature>
<evidence type="ECO:0000259" key="7">
    <source>
        <dbReference type="PROSITE" id="PS51007"/>
    </source>
</evidence>
<gene>
    <name evidence="8" type="ORF">PT85_07490</name>
    <name evidence="9" type="ORF">SAMN05421672_10498</name>
</gene>
<dbReference type="InterPro" id="IPR009056">
    <property type="entry name" value="Cyt_c-like_dom"/>
</dbReference>
<evidence type="ECO:0000256" key="5">
    <source>
        <dbReference type="SAM" id="MobiDB-lite"/>
    </source>
</evidence>
<dbReference type="InterPro" id="IPR036909">
    <property type="entry name" value="Cyt_c-like_dom_sf"/>
</dbReference>
<dbReference type="GO" id="GO:0046872">
    <property type="term" value="F:metal ion binding"/>
    <property type="evidence" value="ECO:0007669"/>
    <property type="project" value="UniProtKB-KW"/>
</dbReference>
<reference evidence="8 10" key="1">
    <citation type="submission" date="2014-11" db="EMBL/GenBank/DDBJ databases">
        <title>Genome sequence of Pseudomonas tuomuerensis JCM 14085.</title>
        <authorList>
            <person name="Shin S.-K."/>
            <person name="Yi H."/>
        </authorList>
    </citation>
    <scope>NUCLEOTIDE SEQUENCE [LARGE SCALE GENOMIC DNA]</scope>
    <source>
        <strain evidence="8 10">JCM 14085</strain>
    </source>
</reference>
<dbReference type="InterPro" id="IPR051459">
    <property type="entry name" value="Cytochrome_c-type_DH"/>
</dbReference>
<reference evidence="9 11" key="2">
    <citation type="submission" date="2017-01" db="EMBL/GenBank/DDBJ databases">
        <authorList>
            <person name="Mah S.A."/>
            <person name="Swanson W.J."/>
            <person name="Moy G.W."/>
            <person name="Vacquier V.D."/>
        </authorList>
    </citation>
    <scope>NUCLEOTIDE SEQUENCE [LARGE SCALE GENOMIC DNA]</scope>
    <source>
        <strain evidence="9 11">ATCC 29606</strain>
    </source>
</reference>
<evidence type="ECO:0000313" key="10">
    <source>
        <dbReference type="Proteomes" id="UP000030980"/>
    </source>
</evidence>
<dbReference type="GO" id="GO:0009055">
    <property type="term" value="F:electron transfer activity"/>
    <property type="evidence" value="ECO:0007669"/>
    <property type="project" value="InterPro"/>
</dbReference>
<accession>A0A0B2D767</accession>
<keyword evidence="6" id="KW-0732">Signal</keyword>
<dbReference type="STRING" id="706570.PT85_07490"/>
<evidence type="ECO:0000256" key="1">
    <source>
        <dbReference type="ARBA" id="ARBA00022617"/>
    </source>
</evidence>
<dbReference type="PANTHER" id="PTHR35008:SF9">
    <property type="entry name" value="CYTOCHROME C DOMAIN-CONTAINING PROTEIN"/>
    <property type="match status" value="1"/>
</dbReference>
<dbReference type="Pfam" id="PF21342">
    <property type="entry name" value="SoxA-TsdA_cyt-c"/>
    <property type="match status" value="1"/>
</dbReference>
<feature type="domain" description="Cytochrome c" evidence="7">
    <location>
        <begin position="73"/>
        <end position="158"/>
    </location>
</feature>
<dbReference type="PROSITE" id="PS51007">
    <property type="entry name" value="CYTC"/>
    <property type="match status" value="2"/>
</dbReference>
<name>A0A0B2D767_9PSED</name>
<dbReference type="EMBL" id="FTMC01000004">
    <property type="protein sequence ID" value="SIQ22732.1"/>
    <property type="molecule type" value="Genomic_DNA"/>
</dbReference>
<dbReference type="Proteomes" id="UP000186079">
    <property type="component" value="Unassembled WGS sequence"/>
</dbReference>
<evidence type="ECO:0000256" key="4">
    <source>
        <dbReference type="PROSITE-ProRule" id="PRU00433"/>
    </source>
</evidence>
<dbReference type="Gene3D" id="1.10.760.10">
    <property type="entry name" value="Cytochrome c-like domain"/>
    <property type="match status" value="2"/>
</dbReference>
<keyword evidence="10" id="KW-1185">Reference proteome</keyword>
<evidence type="ECO:0000313" key="9">
    <source>
        <dbReference type="EMBL" id="SIQ22732.1"/>
    </source>
</evidence>
<keyword evidence="1 4" id="KW-0349">Heme</keyword>
<dbReference type="Pfam" id="PF13442">
    <property type="entry name" value="Cytochrome_CBB3"/>
    <property type="match status" value="1"/>
</dbReference>
<proteinExistence type="predicted"/>
<dbReference type="EMBL" id="JTAK01000002">
    <property type="protein sequence ID" value="KHO65872.1"/>
    <property type="molecule type" value="Genomic_DNA"/>
</dbReference>
<protein>
    <submittedName>
        <fullName evidence="8">Cytochrome C</fullName>
    </submittedName>
    <submittedName>
        <fullName evidence="9">Thiosulfate dehydrogenase</fullName>
    </submittedName>
</protein>
<keyword evidence="2 4" id="KW-0479">Metal-binding</keyword>
<feature type="chain" id="PRO_5015034502" evidence="6">
    <location>
        <begin position="24"/>
        <end position="331"/>
    </location>
</feature>
<evidence type="ECO:0000256" key="3">
    <source>
        <dbReference type="ARBA" id="ARBA00023004"/>
    </source>
</evidence>
<dbReference type="RefSeq" id="WP_039561788.1">
    <property type="nucleotide sequence ID" value="NZ_FMUP01000001.1"/>
</dbReference>
<dbReference type="PANTHER" id="PTHR35008">
    <property type="entry name" value="BLL4482 PROTEIN-RELATED"/>
    <property type="match status" value="1"/>
</dbReference>
<accession>A0A0B3C2W1</accession>
<keyword evidence="3 4" id="KW-0408">Iron</keyword>
<evidence type="ECO:0000313" key="8">
    <source>
        <dbReference type="EMBL" id="KHO65872.1"/>
    </source>
</evidence>
<evidence type="ECO:0000256" key="2">
    <source>
        <dbReference type="ARBA" id="ARBA00022723"/>
    </source>
</evidence>
<dbReference type="OrthoDB" id="9779283at2"/>